<keyword evidence="3" id="KW-1185">Reference proteome</keyword>
<keyword evidence="1" id="KW-0812">Transmembrane</keyword>
<dbReference type="Proteomes" id="UP000267223">
    <property type="component" value="Unassembled WGS sequence"/>
</dbReference>
<feature type="transmembrane region" description="Helical" evidence="1">
    <location>
        <begin position="333"/>
        <end position="350"/>
    </location>
</feature>
<proteinExistence type="predicted"/>
<gene>
    <name evidence="2" type="ORF">EFY79_04225</name>
</gene>
<dbReference type="EMBL" id="RJJR01000002">
    <property type="protein sequence ID" value="RNI38876.1"/>
    <property type="molecule type" value="Genomic_DNA"/>
</dbReference>
<feature type="transmembrane region" description="Helical" evidence="1">
    <location>
        <begin position="25"/>
        <end position="47"/>
    </location>
</feature>
<accession>A0A3M9NM61</accession>
<feature type="transmembrane region" description="Helical" evidence="1">
    <location>
        <begin position="251"/>
        <end position="271"/>
    </location>
</feature>
<keyword evidence="1" id="KW-1133">Transmembrane helix</keyword>
<dbReference type="AlphaFoldDB" id="A0A3M9NM61"/>
<dbReference type="InterPro" id="IPR049458">
    <property type="entry name" value="EpsG-like"/>
</dbReference>
<feature type="transmembrane region" description="Helical" evidence="1">
    <location>
        <begin position="98"/>
        <end position="131"/>
    </location>
</feature>
<evidence type="ECO:0000313" key="3">
    <source>
        <dbReference type="Proteomes" id="UP000267223"/>
    </source>
</evidence>
<feature type="transmembrane region" description="Helical" evidence="1">
    <location>
        <begin position="166"/>
        <end position="190"/>
    </location>
</feature>
<feature type="transmembrane region" description="Helical" evidence="1">
    <location>
        <begin position="143"/>
        <end position="160"/>
    </location>
</feature>
<protein>
    <submittedName>
        <fullName evidence="2">EpsG family protein</fullName>
    </submittedName>
</protein>
<feature type="transmembrane region" description="Helical" evidence="1">
    <location>
        <begin position="278"/>
        <end position="297"/>
    </location>
</feature>
<comment type="caution">
    <text evidence="2">The sequence shown here is derived from an EMBL/GenBank/DDBJ whole genome shotgun (WGS) entry which is preliminary data.</text>
</comment>
<feature type="transmembrane region" description="Helical" evidence="1">
    <location>
        <begin position="197"/>
        <end position="222"/>
    </location>
</feature>
<evidence type="ECO:0000256" key="1">
    <source>
        <dbReference type="SAM" id="Phobius"/>
    </source>
</evidence>
<organism evidence="2 3">
    <name type="scientific">Hanamia caeni</name>
    <dbReference type="NCBI Taxonomy" id="2294116"/>
    <lineage>
        <taxon>Bacteria</taxon>
        <taxon>Pseudomonadati</taxon>
        <taxon>Bacteroidota</taxon>
        <taxon>Chitinophagia</taxon>
        <taxon>Chitinophagales</taxon>
        <taxon>Chitinophagaceae</taxon>
        <taxon>Hanamia</taxon>
    </lineage>
</organism>
<dbReference type="Pfam" id="PF14897">
    <property type="entry name" value="EpsG"/>
    <property type="match status" value="1"/>
</dbReference>
<reference evidence="2 3" key="1">
    <citation type="submission" date="2018-11" db="EMBL/GenBank/DDBJ databases">
        <title>Draft genome sequence of Ferruginibacter sp. BO-59.</title>
        <authorList>
            <person name="Im W.T."/>
        </authorList>
    </citation>
    <scope>NUCLEOTIDE SEQUENCE [LARGE SCALE GENOMIC DNA]</scope>
    <source>
        <strain evidence="2 3">BO-59</strain>
    </source>
</reference>
<sequence>MFIYCLIFILLAIIAVEYEFKKVKNIDFILAVIGIFLILFAGFRGIYVSRDYLPYLNSFNYILHDDGSQRATLLPLFEPGFVFIVKICYHFFADNAPLAIMLFIAALSISLKFFVFRKLAFNPLIVLLLYYSHYFLFQEMTQVRNGLACSFFFLAIYYYLKNEKIKVFISIVLAILFHNSAIFYFLLFFIRKDKLNAWLYGSVFLGAIILGLIKLPLLSFILPRIDIAFISTKLTTYAETADSSLYQGIRFFNVLNTVNVIITAYIFFYCVKNKMKDTNLVLFLKCNIISIFVYGLLIDVPSMAARVTELFNAVFPLLFAYSLKMPPFKKWNIVLLIGIASIYFYINLFYGKLLNPYELIKLSSLK</sequence>
<evidence type="ECO:0000313" key="2">
    <source>
        <dbReference type="EMBL" id="RNI38876.1"/>
    </source>
</evidence>
<name>A0A3M9NM61_9BACT</name>
<keyword evidence="1" id="KW-0472">Membrane</keyword>